<organism evidence="1 2">
    <name type="scientific">Ricinus communis</name>
    <name type="common">Castor bean</name>
    <dbReference type="NCBI Taxonomy" id="3988"/>
    <lineage>
        <taxon>Eukaryota</taxon>
        <taxon>Viridiplantae</taxon>
        <taxon>Streptophyta</taxon>
        <taxon>Embryophyta</taxon>
        <taxon>Tracheophyta</taxon>
        <taxon>Spermatophyta</taxon>
        <taxon>Magnoliopsida</taxon>
        <taxon>eudicotyledons</taxon>
        <taxon>Gunneridae</taxon>
        <taxon>Pentapetalae</taxon>
        <taxon>rosids</taxon>
        <taxon>fabids</taxon>
        <taxon>Malpighiales</taxon>
        <taxon>Euphorbiaceae</taxon>
        <taxon>Acalyphoideae</taxon>
        <taxon>Acalypheae</taxon>
        <taxon>Ricinus</taxon>
    </lineage>
</organism>
<reference evidence="2" key="1">
    <citation type="journal article" date="2010" name="Nat. Biotechnol.">
        <title>Draft genome sequence of the oilseed species Ricinus communis.</title>
        <authorList>
            <person name="Chan A.P."/>
            <person name="Crabtree J."/>
            <person name="Zhao Q."/>
            <person name="Lorenzi H."/>
            <person name="Orvis J."/>
            <person name="Puiu D."/>
            <person name="Melake-Berhan A."/>
            <person name="Jones K.M."/>
            <person name="Redman J."/>
            <person name="Chen G."/>
            <person name="Cahoon E.B."/>
            <person name="Gedil M."/>
            <person name="Stanke M."/>
            <person name="Haas B.J."/>
            <person name="Wortman J.R."/>
            <person name="Fraser-Liggett C.M."/>
            <person name="Ravel J."/>
            <person name="Rabinowicz P.D."/>
        </authorList>
    </citation>
    <scope>NUCLEOTIDE SEQUENCE [LARGE SCALE GENOMIC DNA]</scope>
    <source>
        <strain evidence="2">cv. Hale</strain>
    </source>
</reference>
<protein>
    <submittedName>
        <fullName evidence="1">Uncharacterized protein</fullName>
    </submittedName>
</protein>
<evidence type="ECO:0000313" key="2">
    <source>
        <dbReference type="Proteomes" id="UP000008311"/>
    </source>
</evidence>
<dbReference type="Proteomes" id="UP000008311">
    <property type="component" value="Unassembled WGS sequence"/>
</dbReference>
<dbReference type="AlphaFoldDB" id="B9T774"/>
<evidence type="ECO:0000313" key="1">
    <source>
        <dbReference type="EMBL" id="EEF28291.1"/>
    </source>
</evidence>
<dbReference type="InParanoid" id="B9T774"/>
<name>B9T774_RICCO</name>
<accession>B9T774</accession>
<dbReference type="EMBL" id="EQ974716">
    <property type="protein sequence ID" value="EEF28291.1"/>
    <property type="molecule type" value="Genomic_DNA"/>
</dbReference>
<gene>
    <name evidence="1" type="ORF">RCOM_0277240</name>
</gene>
<keyword evidence="2" id="KW-1185">Reference proteome</keyword>
<proteinExistence type="predicted"/>
<sequence>MGIGGLFLDYYILLLTNQVLPSKMNLASTSCSKEKTYKFSANIGSGSVKNGSVQLRLLVEALRSFIKEVSGSITKVGEELKKGMKRVNATD</sequence>